<name>A0ACB7EK56_NIBAL</name>
<proteinExistence type="predicted"/>
<gene>
    <name evidence="1" type="primary">DVL1</name>
    <name evidence="1" type="ORF">GBF38_014937</name>
</gene>
<evidence type="ECO:0000313" key="1">
    <source>
        <dbReference type="EMBL" id="KAG8002500.1"/>
    </source>
</evidence>
<sequence length="790" mass="89717">RRLNVQSLMFDCFFSCTDCVYFFVSAWCQSSNSVVVEAKNITLPVGSKAVLPCHSPRMVWTRDRLKDRQRVVHWDVVRSSPEYSVERVLDMSPGARQRVYNGINKGRVFLPDSAFTDGNFSLVINNVVATDKGVYTCNLHHHYCQIHQSIQIQLNVTKSARREKRYWDGEKTVFVVLLGSSVVLPCVNRRSLWREGLQEDQQQVAHWDFQAPGVRADKAERLVDLYASGERRDYGLLFAQRKMSVEEDAFTVGDFSLSISDLRPDDKGLYSCHLHHHYCGLQERRIFRLTVVPALPSAPTTSPRIFQNDVPEPRLEEVESPHVVNVILPEHRGYFVQHLGYFLATFILLAVIVVAVVVLTRRRKKRDEEETPYLVKLSVSPEKVTLADFKNVLNNRPVNSYKFFFKSMDQDFGVVKEEISDDNAKLPCFNGRVVSWRAVRANQNAEGFVIVGSANAVSSRDGLDTETGTESLLSHRRERERERARRRARETELPRINGHSKSERTARDSAMGYDSASVMSSELESSSFVDSEEDEDASRLSSSTEQSSSSQLMRRHKRRRRRHKVAKIDRSSSFSSITDSTMSLNIITVTLNMEKYNFLGISIVGQSNDRGDGGIYIGSIMKGGAVAADGRIEPGDMLLQVNDVNFENMSNDDAVRILREIVSKTGPISLTVAKCWDPSPRSYFTIPREFDDLPLSASKTDMATIVKVMQLPDSGLEIRDRMWLKITIANAVIGADVVDWLYSRVEGFKDRRDARKYASSLLKHGYLRHTVNKITFSEQCYYTFGDLCQS</sequence>
<feature type="non-terminal residue" evidence="1">
    <location>
        <position position="1"/>
    </location>
</feature>
<organism evidence="1 2">
    <name type="scientific">Nibea albiflora</name>
    <name type="common">Yellow drum</name>
    <name type="synonym">Corvina albiflora</name>
    <dbReference type="NCBI Taxonomy" id="240163"/>
    <lineage>
        <taxon>Eukaryota</taxon>
        <taxon>Metazoa</taxon>
        <taxon>Chordata</taxon>
        <taxon>Craniata</taxon>
        <taxon>Vertebrata</taxon>
        <taxon>Euteleostomi</taxon>
        <taxon>Actinopterygii</taxon>
        <taxon>Neopterygii</taxon>
        <taxon>Teleostei</taxon>
        <taxon>Neoteleostei</taxon>
        <taxon>Acanthomorphata</taxon>
        <taxon>Eupercaria</taxon>
        <taxon>Sciaenidae</taxon>
        <taxon>Nibea</taxon>
    </lineage>
</organism>
<dbReference type="EMBL" id="CM024793">
    <property type="protein sequence ID" value="KAG8002500.1"/>
    <property type="molecule type" value="Genomic_DNA"/>
</dbReference>
<evidence type="ECO:0000313" key="2">
    <source>
        <dbReference type="Proteomes" id="UP000805704"/>
    </source>
</evidence>
<accession>A0ACB7EK56</accession>
<reference evidence="1" key="1">
    <citation type="submission" date="2020-04" db="EMBL/GenBank/DDBJ databases">
        <title>A chromosome-scale assembly and high-density genetic map of the yellow drum (Nibea albiflora) genome.</title>
        <authorList>
            <person name="Xu D."/>
            <person name="Zhang W."/>
            <person name="Chen R."/>
            <person name="Tan P."/>
            <person name="Wang L."/>
            <person name="Song H."/>
            <person name="Tian L."/>
            <person name="Zhu Q."/>
            <person name="Wang B."/>
        </authorList>
    </citation>
    <scope>NUCLEOTIDE SEQUENCE</scope>
    <source>
        <strain evidence="1">ZJHYS-2018</strain>
    </source>
</reference>
<comment type="caution">
    <text evidence="1">The sequence shown here is derived from an EMBL/GenBank/DDBJ whole genome shotgun (WGS) entry which is preliminary data.</text>
</comment>
<protein>
    <submittedName>
        <fullName evidence="1">Segment polarity protein dishevelled-like protein DVL-1</fullName>
    </submittedName>
</protein>
<keyword evidence="2" id="KW-1185">Reference proteome</keyword>
<feature type="non-terminal residue" evidence="1">
    <location>
        <position position="790"/>
    </location>
</feature>
<dbReference type="Proteomes" id="UP000805704">
    <property type="component" value="Chromosome 5"/>
</dbReference>